<dbReference type="EMBL" id="JABSTR010000006">
    <property type="protein sequence ID" value="KAH9374413.1"/>
    <property type="molecule type" value="Genomic_DNA"/>
</dbReference>
<feature type="coiled-coil region" evidence="1">
    <location>
        <begin position="37"/>
        <end position="71"/>
    </location>
</feature>
<evidence type="ECO:0000256" key="1">
    <source>
        <dbReference type="SAM" id="Coils"/>
    </source>
</evidence>
<keyword evidence="1" id="KW-0175">Coiled coil</keyword>
<reference evidence="2 3" key="1">
    <citation type="journal article" date="2020" name="Cell">
        <title>Large-Scale Comparative Analyses of Tick Genomes Elucidate Their Genetic Diversity and Vector Capacities.</title>
        <authorList>
            <consortium name="Tick Genome and Microbiome Consortium (TIGMIC)"/>
            <person name="Jia N."/>
            <person name="Wang J."/>
            <person name="Shi W."/>
            <person name="Du L."/>
            <person name="Sun Y."/>
            <person name="Zhan W."/>
            <person name="Jiang J.F."/>
            <person name="Wang Q."/>
            <person name="Zhang B."/>
            <person name="Ji P."/>
            <person name="Bell-Sakyi L."/>
            <person name="Cui X.M."/>
            <person name="Yuan T.T."/>
            <person name="Jiang B.G."/>
            <person name="Yang W.F."/>
            <person name="Lam T.T."/>
            <person name="Chang Q.C."/>
            <person name="Ding S.J."/>
            <person name="Wang X.J."/>
            <person name="Zhu J.G."/>
            <person name="Ruan X.D."/>
            <person name="Zhao L."/>
            <person name="Wei J.T."/>
            <person name="Ye R.Z."/>
            <person name="Que T.C."/>
            <person name="Du C.H."/>
            <person name="Zhou Y.H."/>
            <person name="Cheng J.X."/>
            <person name="Dai P.F."/>
            <person name="Guo W.B."/>
            <person name="Han X.H."/>
            <person name="Huang E.J."/>
            <person name="Li L.F."/>
            <person name="Wei W."/>
            <person name="Gao Y.C."/>
            <person name="Liu J.Z."/>
            <person name="Shao H.Z."/>
            <person name="Wang X."/>
            <person name="Wang C.C."/>
            <person name="Yang T.C."/>
            <person name="Huo Q.B."/>
            <person name="Li W."/>
            <person name="Chen H.Y."/>
            <person name="Chen S.E."/>
            <person name="Zhou L.G."/>
            <person name="Ni X.B."/>
            <person name="Tian J.H."/>
            <person name="Sheng Y."/>
            <person name="Liu T."/>
            <person name="Pan Y.S."/>
            <person name="Xia L.Y."/>
            <person name="Li J."/>
            <person name="Zhao F."/>
            <person name="Cao W.C."/>
        </authorList>
    </citation>
    <scope>NUCLEOTIDE SEQUENCE [LARGE SCALE GENOMIC DNA]</scope>
    <source>
        <strain evidence="2">HaeL-2018</strain>
    </source>
</reference>
<dbReference type="Gene3D" id="3.30.70.1820">
    <property type="entry name" value="L1 transposable element, RRM domain"/>
    <property type="match status" value="1"/>
</dbReference>
<organism evidence="2 3">
    <name type="scientific">Haemaphysalis longicornis</name>
    <name type="common">Bush tick</name>
    <dbReference type="NCBI Taxonomy" id="44386"/>
    <lineage>
        <taxon>Eukaryota</taxon>
        <taxon>Metazoa</taxon>
        <taxon>Ecdysozoa</taxon>
        <taxon>Arthropoda</taxon>
        <taxon>Chelicerata</taxon>
        <taxon>Arachnida</taxon>
        <taxon>Acari</taxon>
        <taxon>Parasitiformes</taxon>
        <taxon>Ixodida</taxon>
        <taxon>Ixodoidea</taxon>
        <taxon>Ixodidae</taxon>
        <taxon>Haemaphysalinae</taxon>
        <taxon>Haemaphysalis</taxon>
    </lineage>
</organism>
<dbReference type="InterPro" id="IPR004244">
    <property type="entry name" value="Transposase_22"/>
</dbReference>
<keyword evidence="3" id="KW-1185">Reference proteome</keyword>
<gene>
    <name evidence="2" type="ORF">HPB48_009102</name>
</gene>
<sequence length="159" mass="18201">MQIALQGSIDTVIQSQKTLGSTVNEKLSQMNGTLETITCYTEEIAELKSEIVSLKKIIATQQRKLDELENRSRRRYVVILGLPEQKGETPADLRERVLSEVFHSKLGVATKSVERVHRIGKKSTNKPRPVMLNFFDYNQKNAHYAKLQETEMINHIHQP</sequence>
<proteinExistence type="predicted"/>
<dbReference type="OMA" id="TEMINHI"/>
<protein>
    <recommendedName>
        <fullName evidence="4">Endonuclease-reverse transcriptase</fullName>
    </recommendedName>
</protein>
<dbReference type="PANTHER" id="PTHR11505">
    <property type="entry name" value="L1 TRANSPOSABLE ELEMENT-RELATED"/>
    <property type="match status" value="1"/>
</dbReference>
<dbReference type="OrthoDB" id="6918678at2759"/>
<evidence type="ECO:0000313" key="2">
    <source>
        <dbReference type="EMBL" id="KAH9374413.1"/>
    </source>
</evidence>
<dbReference type="AlphaFoldDB" id="A0A9J6GGB4"/>
<comment type="caution">
    <text evidence="2">The sequence shown here is derived from an EMBL/GenBank/DDBJ whole genome shotgun (WGS) entry which is preliminary data.</text>
</comment>
<accession>A0A9J6GGB4</accession>
<name>A0A9J6GGB4_HAELO</name>
<dbReference type="VEuPathDB" id="VectorBase:HLOH_058508"/>
<dbReference type="Proteomes" id="UP000821853">
    <property type="component" value="Chromosome 4"/>
</dbReference>
<evidence type="ECO:0000313" key="3">
    <source>
        <dbReference type="Proteomes" id="UP000821853"/>
    </source>
</evidence>
<evidence type="ECO:0008006" key="4">
    <source>
        <dbReference type="Google" id="ProtNLM"/>
    </source>
</evidence>